<dbReference type="HAMAP" id="MF_01151">
    <property type="entry name" value="GrpE"/>
    <property type="match status" value="1"/>
</dbReference>
<dbReference type="PANTHER" id="PTHR21237">
    <property type="entry name" value="GRPE PROTEIN"/>
    <property type="match status" value="1"/>
</dbReference>
<evidence type="ECO:0000256" key="3">
    <source>
        <dbReference type="ARBA" id="ARBA00023186"/>
    </source>
</evidence>
<name>A0A4V1KJC2_9HYPH</name>
<evidence type="ECO:0000256" key="1">
    <source>
        <dbReference type="ARBA" id="ARBA00009054"/>
    </source>
</evidence>
<dbReference type="NCBIfam" id="NF010739">
    <property type="entry name" value="PRK14141.1"/>
    <property type="match status" value="1"/>
</dbReference>
<feature type="compositionally biased region" description="Basic and acidic residues" evidence="8">
    <location>
        <begin position="10"/>
        <end position="38"/>
    </location>
</feature>
<evidence type="ECO:0000313" key="9">
    <source>
        <dbReference type="EMBL" id="RXF73682.1"/>
    </source>
</evidence>
<comment type="subcellular location">
    <subcellularLocation>
        <location evidence="4">Cytoplasm</location>
    </subcellularLocation>
</comment>
<feature type="region of interest" description="Disordered" evidence="8">
    <location>
        <begin position="1"/>
        <end position="56"/>
    </location>
</feature>
<keyword evidence="10" id="KW-1185">Reference proteome</keyword>
<dbReference type="SUPFAM" id="SSF58014">
    <property type="entry name" value="Coiled-coil domain of nucleotide exchange factor GrpE"/>
    <property type="match status" value="1"/>
</dbReference>
<dbReference type="RefSeq" id="WP_128777128.1">
    <property type="nucleotide sequence ID" value="NZ_RYFI01000007.1"/>
</dbReference>
<feature type="coiled-coil region" evidence="7">
    <location>
        <begin position="63"/>
        <end position="127"/>
    </location>
</feature>
<dbReference type="Proteomes" id="UP000289708">
    <property type="component" value="Unassembled WGS sequence"/>
</dbReference>
<reference evidence="9 10" key="1">
    <citation type="submission" date="2018-12" db="EMBL/GenBank/DDBJ databases">
        <title>bacterium Hansschlegelia zhihuaiae S113.</title>
        <authorList>
            <person name="He J."/>
        </authorList>
    </citation>
    <scope>NUCLEOTIDE SEQUENCE [LARGE SCALE GENOMIC DNA]</scope>
    <source>
        <strain evidence="9 10">S 113</strain>
    </source>
</reference>
<dbReference type="Gene3D" id="2.30.22.10">
    <property type="entry name" value="Head domain of nucleotide exchange factor GrpE"/>
    <property type="match status" value="1"/>
</dbReference>
<evidence type="ECO:0000256" key="7">
    <source>
        <dbReference type="SAM" id="Coils"/>
    </source>
</evidence>
<dbReference type="EMBL" id="RYFI01000007">
    <property type="protein sequence ID" value="RXF73682.1"/>
    <property type="molecule type" value="Genomic_DNA"/>
</dbReference>
<dbReference type="GO" id="GO:0042803">
    <property type="term" value="F:protein homodimerization activity"/>
    <property type="evidence" value="ECO:0007669"/>
    <property type="project" value="InterPro"/>
</dbReference>
<dbReference type="OrthoDB" id="9789811at2"/>
<dbReference type="SUPFAM" id="SSF51064">
    <property type="entry name" value="Head domain of nucleotide exchange factor GrpE"/>
    <property type="match status" value="1"/>
</dbReference>
<dbReference type="GO" id="GO:0051082">
    <property type="term" value="F:unfolded protein binding"/>
    <property type="evidence" value="ECO:0007669"/>
    <property type="project" value="TreeGrafter"/>
</dbReference>
<accession>A0A4V1KJC2</accession>
<keyword evidence="7" id="KW-0175">Coiled coil</keyword>
<protein>
    <recommendedName>
        <fullName evidence="4 5">Protein GrpE</fullName>
    </recommendedName>
    <alternativeName>
        <fullName evidence="4">HSP-70 cofactor</fullName>
    </alternativeName>
</protein>
<comment type="caution">
    <text evidence="9">The sequence shown here is derived from an EMBL/GenBank/DDBJ whole genome shotgun (WGS) entry which is preliminary data.</text>
</comment>
<comment type="similarity">
    <text evidence="1 4 6">Belongs to the GrpE family.</text>
</comment>
<dbReference type="InterPro" id="IPR000740">
    <property type="entry name" value="GrpE"/>
</dbReference>
<dbReference type="AlphaFoldDB" id="A0A4V1KJC2"/>
<evidence type="ECO:0000256" key="2">
    <source>
        <dbReference type="ARBA" id="ARBA00023016"/>
    </source>
</evidence>
<keyword evidence="2 4" id="KW-0346">Stress response</keyword>
<dbReference type="PROSITE" id="PS01071">
    <property type="entry name" value="GRPE"/>
    <property type="match status" value="1"/>
</dbReference>
<organism evidence="9 10">
    <name type="scientific">Hansschlegelia zhihuaiae</name>
    <dbReference type="NCBI Taxonomy" id="405005"/>
    <lineage>
        <taxon>Bacteria</taxon>
        <taxon>Pseudomonadati</taxon>
        <taxon>Pseudomonadota</taxon>
        <taxon>Alphaproteobacteria</taxon>
        <taxon>Hyphomicrobiales</taxon>
        <taxon>Methylopilaceae</taxon>
        <taxon>Hansschlegelia</taxon>
    </lineage>
</organism>
<evidence type="ECO:0000256" key="5">
    <source>
        <dbReference type="RuleBase" id="RU000639"/>
    </source>
</evidence>
<sequence>MSDPMSTDAAARKDGTEPANDARDHAGARETDEQRADASVEPEVTEPRPAAHLDRTAELEAALVEMRDKLLRAHAEMENLRRRTERETQDARRYANAGFARDLLGVADNLRRAIEAASTNTAEDEAEDADDPAFAALLEGVELTERELLKALEKNGVTKIDPRGQLFDPHRHEAVFEAPDASVPSGTVVQVMQEGYLIGDRILRPAMVGVARGGPKPAPAAAGVNRSA</sequence>
<dbReference type="Pfam" id="PF01025">
    <property type="entry name" value="GrpE"/>
    <property type="match status" value="1"/>
</dbReference>
<comment type="subunit">
    <text evidence="4">Homodimer.</text>
</comment>
<proteinExistence type="inferred from homology"/>
<evidence type="ECO:0000256" key="4">
    <source>
        <dbReference type="HAMAP-Rule" id="MF_01151"/>
    </source>
</evidence>
<comment type="function">
    <text evidence="4 5">Participates actively in the response to hyperosmotic and heat shock by preventing the aggregation of stress-denatured proteins, in association with DnaK and GrpE. It is the nucleotide exchange factor for DnaK and may function as a thermosensor. Unfolded proteins bind initially to DnaJ; upon interaction with the DnaJ-bound protein, DnaK hydrolyzes its bound ATP, resulting in the formation of a stable complex. GrpE releases ADP from DnaK; ATP binding to DnaK triggers the release of the substrate protein, thus completing the reaction cycle. Several rounds of ATP-dependent interactions between DnaJ, DnaK and GrpE are required for fully efficient folding.</text>
</comment>
<dbReference type="GO" id="GO:0051087">
    <property type="term" value="F:protein-folding chaperone binding"/>
    <property type="evidence" value="ECO:0007669"/>
    <property type="project" value="InterPro"/>
</dbReference>
<feature type="compositionally biased region" description="Basic and acidic residues" evidence="8">
    <location>
        <begin position="45"/>
        <end position="56"/>
    </location>
</feature>
<evidence type="ECO:0000313" key="10">
    <source>
        <dbReference type="Proteomes" id="UP000289708"/>
    </source>
</evidence>
<dbReference type="GO" id="GO:0006457">
    <property type="term" value="P:protein folding"/>
    <property type="evidence" value="ECO:0007669"/>
    <property type="project" value="InterPro"/>
</dbReference>
<dbReference type="PANTHER" id="PTHR21237:SF23">
    <property type="entry name" value="GRPE PROTEIN HOMOLOG, MITOCHONDRIAL"/>
    <property type="match status" value="1"/>
</dbReference>
<dbReference type="Gene3D" id="3.90.20.20">
    <property type="match status" value="1"/>
</dbReference>
<dbReference type="InterPro" id="IPR009012">
    <property type="entry name" value="GrpE_head"/>
</dbReference>
<evidence type="ECO:0000256" key="6">
    <source>
        <dbReference type="RuleBase" id="RU004478"/>
    </source>
</evidence>
<dbReference type="FunFam" id="2.30.22.10:FF:000002">
    <property type="entry name" value="GrpE protein homolog"/>
    <property type="match status" value="1"/>
</dbReference>
<evidence type="ECO:0000256" key="8">
    <source>
        <dbReference type="SAM" id="MobiDB-lite"/>
    </source>
</evidence>
<keyword evidence="3 4" id="KW-0143">Chaperone</keyword>
<dbReference type="GO" id="GO:0005737">
    <property type="term" value="C:cytoplasm"/>
    <property type="evidence" value="ECO:0007669"/>
    <property type="project" value="UniProtKB-SubCell"/>
</dbReference>
<dbReference type="PRINTS" id="PR00773">
    <property type="entry name" value="GRPEPROTEIN"/>
</dbReference>
<dbReference type="InterPro" id="IPR013805">
    <property type="entry name" value="GrpE_CC"/>
</dbReference>
<dbReference type="GO" id="GO:0000774">
    <property type="term" value="F:adenyl-nucleotide exchange factor activity"/>
    <property type="evidence" value="ECO:0007669"/>
    <property type="project" value="InterPro"/>
</dbReference>
<keyword evidence="4" id="KW-0963">Cytoplasm</keyword>
<gene>
    <name evidence="4 9" type="primary">grpE</name>
    <name evidence="9" type="ORF">EK403_08795</name>
</gene>
<dbReference type="NCBIfam" id="NF010738">
    <property type="entry name" value="PRK14140.1"/>
    <property type="match status" value="1"/>
</dbReference>
<dbReference type="CDD" id="cd00446">
    <property type="entry name" value="GrpE"/>
    <property type="match status" value="1"/>
</dbReference>